<dbReference type="Proteomes" id="UP000187203">
    <property type="component" value="Unassembled WGS sequence"/>
</dbReference>
<protein>
    <submittedName>
        <fullName evidence="1">Uncharacterized protein</fullName>
    </submittedName>
</protein>
<dbReference type="PANTHER" id="PTHR47481">
    <property type="match status" value="1"/>
</dbReference>
<evidence type="ECO:0000313" key="2">
    <source>
        <dbReference type="Proteomes" id="UP000187203"/>
    </source>
</evidence>
<proteinExistence type="predicted"/>
<dbReference type="PANTHER" id="PTHR47481:SF9">
    <property type="entry name" value="RETROTRANSPOSON GAG DOMAIN-CONTAINING PROTEIN"/>
    <property type="match status" value="1"/>
</dbReference>
<reference evidence="2" key="1">
    <citation type="submission" date="2013-09" db="EMBL/GenBank/DDBJ databases">
        <title>Corchorus olitorius genome sequencing.</title>
        <authorList>
            <person name="Alam M."/>
            <person name="Haque M.S."/>
            <person name="Islam M.S."/>
            <person name="Emdad E.M."/>
            <person name="Islam M.M."/>
            <person name="Ahmed B."/>
            <person name="Halim A."/>
            <person name="Hossen Q.M.M."/>
            <person name="Hossain M.Z."/>
            <person name="Ahmed R."/>
            <person name="Khan M.M."/>
            <person name="Islam R."/>
            <person name="Rashid M.M."/>
            <person name="Khan S.A."/>
            <person name="Rahman M.S."/>
            <person name="Alam M."/>
            <person name="Yahiya A.S."/>
            <person name="Khan M.S."/>
            <person name="Azam M.S."/>
            <person name="Haque T."/>
            <person name="Lashkar M.Z.H."/>
            <person name="Akhand A.I."/>
            <person name="Morshed G."/>
            <person name="Roy S."/>
            <person name="Uddin K.S."/>
            <person name="Rabeya T."/>
            <person name="Hossain A.S."/>
            <person name="Chowdhury A."/>
            <person name="Snigdha A.R."/>
            <person name="Mortoza M.S."/>
            <person name="Matin S.A."/>
            <person name="Hoque S.M.E."/>
            <person name="Islam M.K."/>
            <person name="Roy D.K."/>
            <person name="Haider R."/>
            <person name="Moosa M.M."/>
            <person name="Elias S.M."/>
            <person name="Hasan A.M."/>
            <person name="Jahan S."/>
            <person name="Shafiuddin M."/>
            <person name="Mahmood N."/>
            <person name="Shommy N.S."/>
        </authorList>
    </citation>
    <scope>NUCLEOTIDE SEQUENCE [LARGE SCALE GENOMIC DNA]</scope>
    <source>
        <strain evidence="2">cv. O-4</strain>
    </source>
</reference>
<dbReference type="OrthoDB" id="1002655at2759"/>
<dbReference type="AlphaFoldDB" id="A0A1R3JHK8"/>
<evidence type="ECO:0000313" key="1">
    <source>
        <dbReference type="EMBL" id="OMO94368.1"/>
    </source>
</evidence>
<dbReference type="EMBL" id="AWUE01016070">
    <property type="protein sequence ID" value="OMO94368.1"/>
    <property type="molecule type" value="Genomic_DNA"/>
</dbReference>
<gene>
    <name evidence="1" type="ORF">COLO4_16378</name>
</gene>
<sequence>MYASKSKSRMMSLKDKLAQPRVSKSVSEYFQSIRTMSDDLALINSPVSEDDLVIYALNGIGQEYKEIAVGIRARESVISYEELMEKMCDYELF</sequence>
<organism evidence="1 2">
    <name type="scientific">Corchorus olitorius</name>
    <dbReference type="NCBI Taxonomy" id="93759"/>
    <lineage>
        <taxon>Eukaryota</taxon>
        <taxon>Viridiplantae</taxon>
        <taxon>Streptophyta</taxon>
        <taxon>Embryophyta</taxon>
        <taxon>Tracheophyta</taxon>
        <taxon>Spermatophyta</taxon>
        <taxon>Magnoliopsida</taxon>
        <taxon>eudicotyledons</taxon>
        <taxon>Gunneridae</taxon>
        <taxon>Pentapetalae</taxon>
        <taxon>rosids</taxon>
        <taxon>malvids</taxon>
        <taxon>Malvales</taxon>
        <taxon>Malvaceae</taxon>
        <taxon>Grewioideae</taxon>
        <taxon>Apeibeae</taxon>
        <taxon>Corchorus</taxon>
    </lineage>
</organism>
<accession>A0A1R3JHK8</accession>
<name>A0A1R3JHK8_9ROSI</name>
<comment type="caution">
    <text evidence="1">The sequence shown here is derived from an EMBL/GenBank/DDBJ whole genome shotgun (WGS) entry which is preliminary data.</text>
</comment>
<dbReference type="Pfam" id="PF14223">
    <property type="entry name" value="Retrotran_gag_2"/>
    <property type="match status" value="1"/>
</dbReference>
<keyword evidence="2" id="KW-1185">Reference proteome</keyword>
<dbReference type="STRING" id="93759.A0A1R3JHK8"/>